<evidence type="ECO:0000256" key="15">
    <source>
        <dbReference type="PROSITE-ProRule" id="PRU10141"/>
    </source>
</evidence>
<evidence type="ECO:0000256" key="1">
    <source>
        <dbReference type="ARBA" id="ARBA00004308"/>
    </source>
</evidence>
<evidence type="ECO:0000256" key="9">
    <source>
        <dbReference type="ARBA" id="ARBA00022840"/>
    </source>
</evidence>
<evidence type="ECO:0000256" key="10">
    <source>
        <dbReference type="ARBA" id="ARBA00022989"/>
    </source>
</evidence>
<dbReference type="InterPro" id="IPR003961">
    <property type="entry name" value="FN3_dom"/>
</dbReference>
<evidence type="ECO:0000256" key="14">
    <source>
        <dbReference type="ARBA" id="ARBA00023180"/>
    </source>
</evidence>
<evidence type="ECO:0000313" key="19">
    <source>
        <dbReference type="EMBL" id="KAK4337194.1"/>
    </source>
</evidence>
<dbReference type="InterPro" id="IPR050449">
    <property type="entry name" value="Ephrin_rcpt_TKs"/>
</dbReference>
<evidence type="ECO:0000256" key="8">
    <source>
        <dbReference type="ARBA" id="ARBA00022777"/>
    </source>
</evidence>
<evidence type="ECO:0000256" key="6">
    <source>
        <dbReference type="ARBA" id="ARBA00022729"/>
    </source>
</evidence>
<dbReference type="GO" id="GO:0005886">
    <property type="term" value="C:plasma membrane"/>
    <property type="evidence" value="ECO:0007669"/>
    <property type="project" value="TreeGrafter"/>
</dbReference>
<dbReference type="FunFam" id="1.10.510.10:FF:001512">
    <property type="entry name" value="Receptor tyrosine-protein kinase erbB-2"/>
    <property type="match status" value="1"/>
</dbReference>
<dbReference type="PROSITE" id="PS00109">
    <property type="entry name" value="PROTEIN_KINASE_TYR"/>
    <property type="match status" value="1"/>
</dbReference>
<keyword evidence="20" id="KW-1185">Reference proteome</keyword>
<evidence type="ECO:0000256" key="11">
    <source>
        <dbReference type="ARBA" id="ARBA00023136"/>
    </source>
</evidence>
<dbReference type="Gene3D" id="3.30.200.20">
    <property type="entry name" value="Phosphorylase Kinase, domain 1"/>
    <property type="match status" value="1"/>
</dbReference>
<proteinExistence type="predicted"/>
<dbReference type="PROSITE" id="PS00107">
    <property type="entry name" value="PROTEIN_KINASE_ATP"/>
    <property type="match status" value="1"/>
</dbReference>
<dbReference type="Pfam" id="PF07714">
    <property type="entry name" value="PK_Tyr_Ser-Thr"/>
    <property type="match status" value="1"/>
</dbReference>
<evidence type="ECO:0000256" key="4">
    <source>
        <dbReference type="ARBA" id="ARBA00022679"/>
    </source>
</evidence>
<keyword evidence="4" id="KW-0808">Transferase</keyword>
<dbReference type="FunFam" id="3.30.200.20:FF:000143">
    <property type="entry name" value="Ephrin type-B receptor 6"/>
    <property type="match status" value="1"/>
</dbReference>
<dbReference type="CDD" id="cd00063">
    <property type="entry name" value="FN3"/>
    <property type="match status" value="1"/>
</dbReference>
<keyword evidence="6" id="KW-0732">Signal</keyword>
<feature type="domain" description="Fibronectin type-III" evidence="18">
    <location>
        <begin position="134"/>
        <end position="238"/>
    </location>
</feature>
<dbReference type="PROSITE" id="PS50853">
    <property type="entry name" value="FN3"/>
    <property type="match status" value="1"/>
</dbReference>
<dbReference type="SUPFAM" id="SSF49265">
    <property type="entry name" value="Fibronectin type III"/>
    <property type="match status" value="1"/>
</dbReference>
<dbReference type="SUPFAM" id="SSF56112">
    <property type="entry name" value="Protein kinase-like (PK-like)"/>
    <property type="match status" value="1"/>
</dbReference>
<feature type="domain" description="Protein kinase" evidence="17">
    <location>
        <begin position="355"/>
        <end position="578"/>
    </location>
</feature>
<dbReference type="EMBL" id="JAVYJV010000048">
    <property type="protein sequence ID" value="KAK4337194.1"/>
    <property type="molecule type" value="Genomic_DNA"/>
</dbReference>
<dbReference type="SMART" id="SM00219">
    <property type="entry name" value="TyrKc"/>
    <property type="match status" value="1"/>
</dbReference>
<evidence type="ECO:0000256" key="7">
    <source>
        <dbReference type="ARBA" id="ARBA00022741"/>
    </source>
</evidence>
<feature type="transmembrane region" description="Helical" evidence="16">
    <location>
        <begin position="289"/>
        <end position="312"/>
    </location>
</feature>
<evidence type="ECO:0000256" key="16">
    <source>
        <dbReference type="SAM" id="Phobius"/>
    </source>
</evidence>
<gene>
    <name evidence="19" type="ORF">RND71_043293</name>
</gene>
<dbReference type="GO" id="GO:0048468">
    <property type="term" value="P:cell development"/>
    <property type="evidence" value="ECO:0007669"/>
    <property type="project" value="UniProtKB-ARBA"/>
</dbReference>
<evidence type="ECO:0000256" key="3">
    <source>
        <dbReference type="ARBA" id="ARBA00011902"/>
    </source>
</evidence>
<reference evidence="19" key="1">
    <citation type="submission" date="2023-12" db="EMBL/GenBank/DDBJ databases">
        <title>Genome assembly of Anisodus tanguticus.</title>
        <authorList>
            <person name="Wang Y.-J."/>
        </authorList>
    </citation>
    <scope>NUCLEOTIDE SEQUENCE</scope>
    <source>
        <strain evidence="19">KB-2021</strain>
        <tissue evidence="19">Leaf</tissue>
    </source>
</reference>
<evidence type="ECO:0000256" key="5">
    <source>
        <dbReference type="ARBA" id="ARBA00022692"/>
    </source>
</evidence>
<name>A0AAE1UU28_9SOLA</name>
<dbReference type="Gene3D" id="2.60.40.10">
    <property type="entry name" value="Immunoglobulins"/>
    <property type="match status" value="1"/>
</dbReference>
<sequence length="578" mass="64226">MRDCNLFPGRALNCKETFSLSYHETDTPDIELTGIVPTKGICVENAVEIDSPRLLCQADGNWTLPSGGCKCMAGYEPVGQTCQDRELLQFSEIKVTTESSGFVSMIVSEDGSGSTSLSNSLNNNNQMNGLTNGNLLNARVIAVGENDITFGWEFPEDSQYENPKCEIRFYEHLNVSQMRNQLTPTLIKVEETNKDEIVLNNLKSNTEYAMQVRCMTSSKFWTEYTRPIYQVTGQTPGVQMFPALNIGNSASPTPVQFNNSLPSILRPHNPAFISDISGPSSSNISQVRVIAGVCVAIIVAIIVAVAMIIVYLRRSSDDCNKKQPSDCDTLEYTRNGEDPNQAVREFTREIDANYIHIEAIVGGGEFGDVCKGKLKHPGRPEITVAIKTLKPGASDKARMDFLTEASIMGQFDHPNVIYLQGVVTKSNPIMIITEYMENGSLDTFLRLVSMMRGIAYGMQYLSEINYVHRDLAARNVLVNAALVCKIADFGLSREIESANEGAYTTRGGKIPVRWTAPEAIAFRKFTSSSDVWSFGIVCWEVLSYGERPYWNWSNQDVIKGIEKGYRLPPPVQKMKKEH</sequence>
<dbReference type="Pfam" id="PF25599">
    <property type="entry name" value="Ephrin_CRD"/>
    <property type="match status" value="1"/>
</dbReference>
<evidence type="ECO:0000256" key="12">
    <source>
        <dbReference type="ARBA" id="ARBA00023137"/>
    </source>
</evidence>
<feature type="binding site" evidence="15">
    <location>
        <position position="387"/>
    </location>
    <ligand>
        <name>ATP</name>
        <dbReference type="ChEBI" id="CHEBI:30616"/>
    </ligand>
</feature>
<dbReference type="InterPro" id="IPR000719">
    <property type="entry name" value="Prot_kinase_dom"/>
</dbReference>
<keyword evidence="12" id="KW-0829">Tyrosine-protein kinase</keyword>
<evidence type="ECO:0000259" key="17">
    <source>
        <dbReference type="PROSITE" id="PS50011"/>
    </source>
</evidence>
<dbReference type="InterPro" id="IPR008266">
    <property type="entry name" value="Tyr_kinase_AS"/>
</dbReference>
<dbReference type="Gene3D" id="1.10.510.10">
    <property type="entry name" value="Transferase(Phosphotransferase) domain 1"/>
    <property type="match status" value="1"/>
</dbReference>
<dbReference type="InterPro" id="IPR020635">
    <property type="entry name" value="Tyr_kinase_cat_dom"/>
</dbReference>
<dbReference type="GO" id="GO:0005005">
    <property type="term" value="F:transmembrane-ephrin receptor activity"/>
    <property type="evidence" value="ECO:0007669"/>
    <property type="project" value="TreeGrafter"/>
</dbReference>
<evidence type="ECO:0000256" key="2">
    <source>
        <dbReference type="ARBA" id="ARBA00004479"/>
    </source>
</evidence>
<keyword evidence="11 16" id="KW-0472">Membrane</keyword>
<dbReference type="InterPro" id="IPR001245">
    <property type="entry name" value="Ser-Thr/Tyr_kinase_cat_dom"/>
</dbReference>
<dbReference type="InterPro" id="IPR011009">
    <property type="entry name" value="Kinase-like_dom_sf"/>
</dbReference>
<keyword evidence="5 16" id="KW-0812">Transmembrane</keyword>
<evidence type="ECO:0000259" key="18">
    <source>
        <dbReference type="PROSITE" id="PS50853"/>
    </source>
</evidence>
<comment type="subcellular location">
    <subcellularLocation>
        <location evidence="1">Endomembrane system</location>
    </subcellularLocation>
    <subcellularLocation>
        <location evidence="2">Membrane</location>
        <topology evidence="2">Single-pass type I membrane protein</topology>
    </subcellularLocation>
</comment>
<protein>
    <recommendedName>
        <fullName evidence="3">receptor protein-tyrosine kinase</fullName>
        <ecNumber evidence="3">2.7.10.1</ecNumber>
    </recommendedName>
</protein>
<dbReference type="GO" id="GO:0050793">
    <property type="term" value="P:regulation of developmental process"/>
    <property type="evidence" value="ECO:0007669"/>
    <property type="project" value="UniProtKB-ARBA"/>
</dbReference>
<dbReference type="AlphaFoldDB" id="A0AAE1UU28"/>
<dbReference type="EC" id="2.7.10.1" evidence="3"/>
<dbReference type="InterPro" id="IPR017441">
    <property type="entry name" value="Protein_kinase_ATP_BS"/>
</dbReference>
<keyword evidence="8" id="KW-0418">Kinase</keyword>
<dbReference type="PANTHER" id="PTHR46877">
    <property type="entry name" value="EPH RECEPTOR A5"/>
    <property type="match status" value="1"/>
</dbReference>
<comment type="caution">
    <text evidence="19">The sequence shown here is derived from an EMBL/GenBank/DDBJ whole genome shotgun (WGS) entry which is preliminary data.</text>
</comment>
<dbReference type="PRINTS" id="PR00109">
    <property type="entry name" value="TYRKINASE"/>
</dbReference>
<evidence type="ECO:0000313" key="20">
    <source>
        <dbReference type="Proteomes" id="UP001291623"/>
    </source>
</evidence>
<keyword evidence="10 16" id="KW-1133">Transmembrane helix</keyword>
<keyword evidence="14" id="KW-0325">Glycoprotein</keyword>
<dbReference type="PROSITE" id="PS50011">
    <property type="entry name" value="PROTEIN_KINASE_DOM"/>
    <property type="match status" value="1"/>
</dbReference>
<keyword evidence="9 15" id="KW-0067">ATP-binding</keyword>
<keyword evidence="13" id="KW-0675">Receptor</keyword>
<dbReference type="Proteomes" id="UP001291623">
    <property type="component" value="Unassembled WGS sequence"/>
</dbReference>
<evidence type="ECO:0000256" key="13">
    <source>
        <dbReference type="ARBA" id="ARBA00023170"/>
    </source>
</evidence>
<dbReference type="PANTHER" id="PTHR46877:SF14">
    <property type="entry name" value="RECEPTOR PROTEIN-TYROSINE KINASE"/>
    <property type="match status" value="1"/>
</dbReference>
<dbReference type="GO" id="GO:0005524">
    <property type="term" value="F:ATP binding"/>
    <property type="evidence" value="ECO:0007669"/>
    <property type="project" value="UniProtKB-UniRule"/>
</dbReference>
<keyword evidence="7 15" id="KW-0547">Nucleotide-binding</keyword>
<organism evidence="19 20">
    <name type="scientific">Anisodus tanguticus</name>
    <dbReference type="NCBI Taxonomy" id="243964"/>
    <lineage>
        <taxon>Eukaryota</taxon>
        <taxon>Viridiplantae</taxon>
        <taxon>Streptophyta</taxon>
        <taxon>Embryophyta</taxon>
        <taxon>Tracheophyta</taxon>
        <taxon>Spermatophyta</taxon>
        <taxon>Magnoliopsida</taxon>
        <taxon>eudicotyledons</taxon>
        <taxon>Gunneridae</taxon>
        <taxon>Pentapetalae</taxon>
        <taxon>asterids</taxon>
        <taxon>lamiids</taxon>
        <taxon>Solanales</taxon>
        <taxon>Solanaceae</taxon>
        <taxon>Solanoideae</taxon>
        <taxon>Hyoscyameae</taxon>
        <taxon>Anisodus</taxon>
    </lineage>
</organism>
<dbReference type="Gene3D" id="2.60.40.1770">
    <property type="entry name" value="ephrin a2 ectodomain"/>
    <property type="match status" value="1"/>
</dbReference>
<dbReference type="InterPro" id="IPR036116">
    <property type="entry name" value="FN3_sf"/>
</dbReference>
<dbReference type="InterPro" id="IPR013783">
    <property type="entry name" value="Ig-like_fold"/>
</dbReference>
<dbReference type="GO" id="GO:0012505">
    <property type="term" value="C:endomembrane system"/>
    <property type="evidence" value="ECO:0007669"/>
    <property type="project" value="UniProtKB-SubCell"/>
</dbReference>
<accession>A0AAE1UU28</accession>